<dbReference type="GO" id="GO:0046961">
    <property type="term" value="F:proton-transporting ATPase activity, rotational mechanism"/>
    <property type="evidence" value="ECO:0007669"/>
    <property type="project" value="InterPro"/>
</dbReference>
<keyword evidence="5 9" id="KW-1133">Transmembrane helix</keyword>
<dbReference type="InterPro" id="IPR002490">
    <property type="entry name" value="V-ATPase_116kDa_su"/>
</dbReference>
<dbReference type="AlphaFoldDB" id="A0A8J6J2A9"/>
<sequence length="659" mass="72825">MAIVKMDHVRLIAMTEDREEILRRLQRLGCVEIDQAVLPADQPQSGQAPPEETDSLSLLREQLSRPDTQRLGAAREEQNQADHALSVLKKYAPAKEKFLVPKPSLDETDLFDQAAADRARQSAQEINGAFRRVNTIHAEQTKLAAQKAQLEPWRTMDLPLDTQSTAQVTVQMGTLPPEADFDAAQGAALAAGELSELTRISADRNAQYCLLVCHASQSEAVLAALKDVGWSRASLKEWSGTAAENLQRLDEELAALDRELAETEKKLSGMGELRPALRRLYDRAEADVRREESRQRLLDTSQTFYLEGWLPAERREAVQEALAPFPTAWELTEPSPEEYPAVPVKLKNNWLTRPLNMVTEMYSLPAYGSLDPNPLMAPFFILFYGMMMADMGYGLVMMLASLIVLKKKKPGGTMGHLFGLLGLCGVSTFLFGALTGGFFGDFLTQLFALTGIKTNFALPALFTPLNDTMMILVGAMCLGFVQIITGMAISFVKKLKHGQIMDAVWEEVTWWVVFAGLALAILKVTNLVIILGGVMVVAGPVLTEKGFGKVTGIFGSLYNHVTGYFGDILSYSRLMALMLAGSVIAQVFNTLGAIPGNVFIFIIISMAGNTLNFALNLLGCYVHDLRLQCLEYFNKFYEDGGKPFRPLDLNTKYYNVVKD</sequence>
<feature type="transmembrane region" description="Helical" evidence="9">
    <location>
        <begin position="379"/>
        <end position="405"/>
    </location>
</feature>
<evidence type="ECO:0000256" key="9">
    <source>
        <dbReference type="SAM" id="Phobius"/>
    </source>
</evidence>
<dbReference type="RefSeq" id="WP_186877893.1">
    <property type="nucleotide sequence ID" value="NZ_JACOPN010000002.1"/>
</dbReference>
<evidence type="ECO:0000313" key="10">
    <source>
        <dbReference type="EMBL" id="MBC5716454.1"/>
    </source>
</evidence>
<evidence type="ECO:0000256" key="3">
    <source>
        <dbReference type="ARBA" id="ARBA00022448"/>
    </source>
</evidence>
<keyword evidence="7 9" id="KW-0472">Membrane</keyword>
<organism evidence="10 11">
    <name type="scientific">Flintibacter faecis</name>
    <dbReference type="NCBI Taxonomy" id="2763047"/>
    <lineage>
        <taxon>Bacteria</taxon>
        <taxon>Bacillati</taxon>
        <taxon>Bacillota</taxon>
        <taxon>Clostridia</taxon>
        <taxon>Eubacteriales</taxon>
        <taxon>Flintibacter</taxon>
    </lineage>
</organism>
<evidence type="ECO:0000256" key="5">
    <source>
        <dbReference type="ARBA" id="ARBA00022989"/>
    </source>
</evidence>
<evidence type="ECO:0000313" key="11">
    <source>
        <dbReference type="Proteomes" id="UP000602260"/>
    </source>
</evidence>
<dbReference type="GO" id="GO:0007035">
    <property type="term" value="P:vacuolar acidification"/>
    <property type="evidence" value="ECO:0007669"/>
    <property type="project" value="TreeGrafter"/>
</dbReference>
<accession>A0A8J6J2A9</accession>
<evidence type="ECO:0000256" key="1">
    <source>
        <dbReference type="ARBA" id="ARBA00004141"/>
    </source>
</evidence>
<feature type="transmembrane region" description="Helical" evidence="9">
    <location>
        <begin position="594"/>
        <end position="618"/>
    </location>
</feature>
<feature type="transmembrane region" description="Helical" evidence="9">
    <location>
        <begin position="469"/>
        <end position="492"/>
    </location>
</feature>
<dbReference type="GO" id="GO:0033179">
    <property type="term" value="C:proton-transporting V-type ATPase, V0 domain"/>
    <property type="evidence" value="ECO:0007669"/>
    <property type="project" value="InterPro"/>
</dbReference>
<evidence type="ECO:0000256" key="2">
    <source>
        <dbReference type="ARBA" id="ARBA00009904"/>
    </source>
</evidence>
<dbReference type="EMBL" id="JACOPN010000002">
    <property type="protein sequence ID" value="MBC5716454.1"/>
    <property type="molecule type" value="Genomic_DNA"/>
</dbReference>
<gene>
    <name evidence="10" type="ORF">H8S55_03805</name>
</gene>
<keyword evidence="8" id="KW-0175">Coiled coil</keyword>
<comment type="similarity">
    <text evidence="2">Belongs to the V-ATPase 116 kDa subunit family.</text>
</comment>
<dbReference type="Pfam" id="PF01496">
    <property type="entry name" value="V_ATPase_I"/>
    <property type="match status" value="1"/>
</dbReference>
<evidence type="ECO:0000256" key="7">
    <source>
        <dbReference type="ARBA" id="ARBA00023136"/>
    </source>
</evidence>
<dbReference type="PANTHER" id="PTHR11629:SF63">
    <property type="entry name" value="V-TYPE PROTON ATPASE SUBUNIT A"/>
    <property type="match status" value="1"/>
</dbReference>
<keyword evidence="3" id="KW-0813">Transport</keyword>
<proteinExistence type="inferred from homology"/>
<keyword evidence="4 9" id="KW-0812">Transmembrane</keyword>
<feature type="transmembrane region" description="Helical" evidence="9">
    <location>
        <begin position="417"/>
        <end position="439"/>
    </location>
</feature>
<keyword evidence="6" id="KW-0406">Ion transport</keyword>
<dbReference type="GO" id="GO:0051117">
    <property type="term" value="F:ATPase binding"/>
    <property type="evidence" value="ECO:0007669"/>
    <property type="project" value="TreeGrafter"/>
</dbReference>
<protein>
    <submittedName>
        <fullName evidence="10">V-type ATP synthase subunit I</fullName>
    </submittedName>
</protein>
<feature type="coiled-coil region" evidence="8">
    <location>
        <begin position="239"/>
        <end position="273"/>
    </location>
</feature>
<keyword evidence="11" id="KW-1185">Reference proteome</keyword>
<dbReference type="PANTHER" id="PTHR11629">
    <property type="entry name" value="VACUOLAR PROTON ATPASES"/>
    <property type="match status" value="1"/>
</dbReference>
<evidence type="ECO:0000256" key="4">
    <source>
        <dbReference type="ARBA" id="ARBA00022692"/>
    </source>
</evidence>
<evidence type="ECO:0000256" key="8">
    <source>
        <dbReference type="SAM" id="Coils"/>
    </source>
</evidence>
<comment type="caution">
    <text evidence="10">The sequence shown here is derived from an EMBL/GenBank/DDBJ whole genome shotgun (WGS) entry which is preliminary data.</text>
</comment>
<reference evidence="10" key="1">
    <citation type="submission" date="2020-08" db="EMBL/GenBank/DDBJ databases">
        <title>Genome public.</title>
        <authorList>
            <person name="Liu C."/>
            <person name="Sun Q."/>
        </authorList>
    </citation>
    <scope>NUCLEOTIDE SEQUENCE</scope>
    <source>
        <strain evidence="10">BX5</strain>
    </source>
</reference>
<name>A0A8J6J2A9_9FIRM</name>
<evidence type="ECO:0000256" key="6">
    <source>
        <dbReference type="ARBA" id="ARBA00023065"/>
    </source>
</evidence>
<dbReference type="Proteomes" id="UP000602260">
    <property type="component" value="Unassembled WGS sequence"/>
</dbReference>
<dbReference type="GO" id="GO:0016471">
    <property type="term" value="C:vacuolar proton-transporting V-type ATPase complex"/>
    <property type="evidence" value="ECO:0007669"/>
    <property type="project" value="TreeGrafter"/>
</dbReference>
<comment type="subcellular location">
    <subcellularLocation>
        <location evidence="1">Membrane</location>
        <topology evidence="1">Multi-pass membrane protein</topology>
    </subcellularLocation>
</comment>